<feature type="domain" description="VOC" evidence="1">
    <location>
        <begin position="2"/>
        <end position="156"/>
    </location>
</feature>
<keyword evidence="3" id="KW-1185">Reference proteome</keyword>
<dbReference type="Pfam" id="PF13669">
    <property type="entry name" value="Glyoxalase_4"/>
    <property type="match status" value="1"/>
</dbReference>
<evidence type="ECO:0000259" key="1">
    <source>
        <dbReference type="PROSITE" id="PS51819"/>
    </source>
</evidence>
<gene>
    <name evidence="2" type="ORF">KIH39_18240</name>
</gene>
<reference evidence="2" key="1">
    <citation type="submission" date="2021-05" db="EMBL/GenBank/DDBJ databases">
        <title>Complete genome sequence of the cellulolytic planctomycete Telmatocola sphagniphila SP2T and characterization of the first cellulase from planctomycetes.</title>
        <authorList>
            <person name="Rakitin A.L."/>
            <person name="Beletsky A.V."/>
            <person name="Naumoff D.G."/>
            <person name="Kulichevskaya I.S."/>
            <person name="Mardanov A.V."/>
            <person name="Ravin N.V."/>
            <person name="Dedysh S.N."/>
        </authorList>
    </citation>
    <scope>NUCLEOTIDE SEQUENCE</scope>
    <source>
        <strain evidence="2">SP2T</strain>
    </source>
</reference>
<sequence length="177" mass="19901">MRLDHIAYRVADRQKTANFFREAFGYTVQTEFDIVFDEGGSAKCIALEPPEKLNGEIPWKLFAAGSEQEYHLPPEIFISDGTADSVVGKWVAARGGVGGIHHLAYQVDSVEEKMKEWRDKGFAEFSTDDVLKCPGLTQVFTKPSALTGVIYEFINRGKHGFCKDNVKDLMKSTKDFR</sequence>
<dbReference type="InterPro" id="IPR037523">
    <property type="entry name" value="VOC_core"/>
</dbReference>
<protein>
    <submittedName>
        <fullName evidence="2">VOC family protein</fullName>
    </submittedName>
</protein>
<evidence type="ECO:0000313" key="2">
    <source>
        <dbReference type="EMBL" id="QVL30779.1"/>
    </source>
</evidence>
<name>A0A8E6B3I5_9BACT</name>
<organism evidence="2 3">
    <name type="scientific">Telmatocola sphagniphila</name>
    <dbReference type="NCBI Taxonomy" id="1123043"/>
    <lineage>
        <taxon>Bacteria</taxon>
        <taxon>Pseudomonadati</taxon>
        <taxon>Planctomycetota</taxon>
        <taxon>Planctomycetia</taxon>
        <taxon>Gemmatales</taxon>
        <taxon>Gemmataceae</taxon>
    </lineage>
</organism>
<dbReference type="KEGG" id="tsph:KIH39_18240"/>
<proteinExistence type="predicted"/>
<dbReference type="RefSeq" id="WP_213494662.1">
    <property type="nucleotide sequence ID" value="NZ_CP074694.1"/>
</dbReference>
<accession>A0A8E6B3I5</accession>
<dbReference type="Proteomes" id="UP000676194">
    <property type="component" value="Chromosome"/>
</dbReference>
<dbReference type="PROSITE" id="PS51819">
    <property type="entry name" value="VOC"/>
    <property type="match status" value="1"/>
</dbReference>
<evidence type="ECO:0000313" key="3">
    <source>
        <dbReference type="Proteomes" id="UP000676194"/>
    </source>
</evidence>
<dbReference type="AlphaFoldDB" id="A0A8E6B3I5"/>
<dbReference type="EMBL" id="CP074694">
    <property type="protein sequence ID" value="QVL30779.1"/>
    <property type="molecule type" value="Genomic_DNA"/>
</dbReference>
<dbReference type="SUPFAM" id="SSF54593">
    <property type="entry name" value="Glyoxalase/Bleomycin resistance protein/Dihydroxybiphenyl dioxygenase"/>
    <property type="match status" value="1"/>
</dbReference>
<dbReference type="InterPro" id="IPR029068">
    <property type="entry name" value="Glyas_Bleomycin-R_OHBP_Dase"/>
</dbReference>
<dbReference type="Gene3D" id="3.10.180.10">
    <property type="entry name" value="2,3-Dihydroxybiphenyl 1,2-Dioxygenase, domain 1"/>
    <property type="match status" value="1"/>
</dbReference>